<keyword evidence="3" id="KW-1185">Reference proteome</keyword>
<comment type="caution">
    <text evidence="2">The sequence shown here is derived from an EMBL/GenBank/DDBJ whole genome shotgun (WGS) entry which is preliminary data.</text>
</comment>
<dbReference type="PROSITE" id="PS50943">
    <property type="entry name" value="HTH_CROC1"/>
    <property type="match status" value="1"/>
</dbReference>
<dbReference type="Pfam" id="PF01381">
    <property type="entry name" value="HTH_3"/>
    <property type="match status" value="1"/>
</dbReference>
<dbReference type="Gene3D" id="1.10.260.40">
    <property type="entry name" value="lambda repressor-like DNA-binding domains"/>
    <property type="match status" value="1"/>
</dbReference>
<gene>
    <name evidence="2" type="ORF">DFJ69_5764</name>
</gene>
<dbReference type="AlphaFoldDB" id="A0A3D9T4R6"/>
<dbReference type="InterPro" id="IPR010982">
    <property type="entry name" value="Lambda_DNA-bd_dom_sf"/>
</dbReference>
<dbReference type="SMART" id="SM00530">
    <property type="entry name" value="HTH_XRE"/>
    <property type="match status" value="1"/>
</dbReference>
<dbReference type="SUPFAM" id="SSF47413">
    <property type="entry name" value="lambda repressor-like DNA-binding domains"/>
    <property type="match status" value="1"/>
</dbReference>
<dbReference type="OrthoDB" id="4311362at2"/>
<accession>A0A3D9T4R6</accession>
<evidence type="ECO:0000313" key="3">
    <source>
        <dbReference type="Proteomes" id="UP000256661"/>
    </source>
</evidence>
<dbReference type="EMBL" id="QTTT01000001">
    <property type="protein sequence ID" value="REF00236.1"/>
    <property type="molecule type" value="Genomic_DNA"/>
</dbReference>
<name>A0A3D9T4R6_9ACTN</name>
<protein>
    <submittedName>
        <fullName evidence="2">Helix-turn-helix protein</fullName>
    </submittedName>
</protein>
<evidence type="ECO:0000313" key="2">
    <source>
        <dbReference type="EMBL" id="REF00236.1"/>
    </source>
</evidence>
<dbReference type="RefSeq" id="WP_116025411.1">
    <property type="nucleotide sequence ID" value="NZ_QTTT01000001.1"/>
</dbReference>
<sequence>MPPIPTVRPNGPAIRTFRSLRGLTALELSEKSGVAPSAISYYERGLKQCSTDILRKLADGLDVPPQAICMDDLPDQVATLRKSA</sequence>
<proteinExistence type="predicted"/>
<dbReference type="CDD" id="cd00093">
    <property type="entry name" value="HTH_XRE"/>
    <property type="match status" value="1"/>
</dbReference>
<evidence type="ECO:0000259" key="1">
    <source>
        <dbReference type="PROSITE" id="PS50943"/>
    </source>
</evidence>
<organism evidence="2 3">
    <name type="scientific">Thermomonospora umbrina</name>
    <dbReference type="NCBI Taxonomy" id="111806"/>
    <lineage>
        <taxon>Bacteria</taxon>
        <taxon>Bacillati</taxon>
        <taxon>Actinomycetota</taxon>
        <taxon>Actinomycetes</taxon>
        <taxon>Streptosporangiales</taxon>
        <taxon>Thermomonosporaceae</taxon>
        <taxon>Thermomonospora</taxon>
    </lineage>
</organism>
<dbReference type="GO" id="GO:0003677">
    <property type="term" value="F:DNA binding"/>
    <property type="evidence" value="ECO:0007669"/>
    <property type="project" value="InterPro"/>
</dbReference>
<dbReference type="InterPro" id="IPR001387">
    <property type="entry name" value="Cro/C1-type_HTH"/>
</dbReference>
<reference evidence="2 3" key="1">
    <citation type="submission" date="2018-08" db="EMBL/GenBank/DDBJ databases">
        <title>Sequencing the genomes of 1000 actinobacteria strains.</title>
        <authorList>
            <person name="Klenk H.-P."/>
        </authorList>
    </citation>
    <scope>NUCLEOTIDE SEQUENCE [LARGE SCALE GENOMIC DNA]</scope>
    <source>
        <strain evidence="2 3">DSM 43927</strain>
    </source>
</reference>
<feature type="domain" description="HTH cro/C1-type" evidence="1">
    <location>
        <begin position="14"/>
        <end position="68"/>
    </location>
</feature>
<dbReference type="Proteomes" id="UP000256661">
    <property type="component" value="Unassembled WGS sequence"/>
</dbReference>